<feature type="region of interest" description="Disordered" evidence="1">
    <location>
        <begin position="333"/>
        <end position="467"/>
    </location>
</feature>
<reference evidence="2" key="1">
    <citation type="submission" date="2020-04" db="EMBL/GenBank/DDBJ databases">
        <title>Draft genome resource of the tomato pathogen Pseudocercospora fuligena.</title>
        <authorList>
            <person name="Zaccaron A."/>
        </authorList>
    </citation>
    <scope>NUCLEOTIDE SEQUENCE</scope>
    <source>
        <strain evidence="2">PF001</strain>
    </source>
</reference>
<organism evidence="2 3">
    <name type="scientific">Pseudocercospora fuligena</name>
    <dbReference type="NCBI Taxonomy" id="685502"/>
    <lineage>
        <taxon>Eukaryota</taxon>
        <taxon>Fungi</taxon>
        <taxon>Dikarya</taxon>
        <taxon>Ascomycota</taxon>
        <taxon>Pezizomycotina</taxon>
        <taxon>Dothideomycetes</taxon>
        <taxon>Dothideomycetidae</taxon>
        <taxon>Mycosphaerellales</taxon>
        <taxon>Mycosphaerellaceae</taxon>
        <taxon>Pseudocercospora</taxon>
    </lineage>
</organism>
<gene>
    <name evidence="2" type="ORF">HII31_05599</name>
</gene>
<proteinExistence type="predicted"/>
<feature type="compositionally biased region" description="Polar residues" evidence="1">
    <location>
        <begin position="359"/>
        <end position="377"/>
    </location>
</feature>
<name>A0A8H6RKZ7_9PEZI</name>
<dbReference type="Proteomes" id="UP000660729">
    <property type="component" value="Unassembled WGS sequence"/>
</dbReference>
<evidence type="ECO:0000313" key="2">
    <source>
        <dbReference type="EMBL" id="KAF7193038.1"/>
    </source>
</evidence>
<feature type="compositionally biased region" description="Polar residues" evidence="1">
    <location>
        <begin position="384"/>
        <end position="396"/>
    </location>
</feature>
<dbReference type="EMBL" id="JABCIY010000096">
    <property type="protein sequence ID" value="KAF7193038.1"/>
    <property type="molecule type" value="Genomic_DNA"/>
</dbReference>
<dbReference type="OrthoDB" id="3648929at2759"/>
<keyword evidence="3" id="KW-1185">Reference proteome</keyword>
<dbReference type="AlphaFoldDB" id="A0A8H6RKZ7"/>
<comment type="caution">
    <text evidence="2">The sequence shown here is derived from an EMBL/GenBank/DDBJ whole genome shotgun (WGS) entry which is preliminary data.</text>
</comment>
<protein>
    <submittedName>
        <fullName evidence="2">Uncharacterized protein</fullName>
    </submittedName>
</protein>
<evidence type="ECO:0000313" key="3">
    <source>
        <dbReference type="Proteomes" id="UP000660729"/>
    </source>
</evidence>
<sequence length="467" mass="51077">MSTLRVLVLAHHHGNWRVVSVDKLQLSNAARAIQASPPLGTRCITTTSQPGSALALARRASEMGLTSFFTKGAKNKAEPNATNLQCEAAAKVAIPVPEQPLPNCRPPTLSPPTATWMTCASFVSNKDLQLASGLGDETSDRDDSSQRRDSFRRPKGVRLTKILSINPRLSLEECLDSHHVIPRSFSGLPPFGTLHGQTEELDSPTSGTRLRSLSNFPYIVKKEQDMKARRERMWSEIEKKTSDLGKKAEHQAYCLHGGQDQIEEVQTLCDEFNDVYDHFESLIAELDDMIYQHGESVRCDSACQAATAALVENMAQHEKDVFETLGGNLLGNADDANSSEYEDNDGLAGDGVTDEDRCQSAQSLRSNSNDLIESTGSPARPNAPRSQSRVLSSPPSAKQVRWSDESDLGSSSSPPSSPPSMPTNNTPIKRTAKRPTSSRKDSKHTLQPTEANSGKSRIRFPERIDLT</sequence>
<evidence type="ECO:0000256" key="1">
    <source>
        <dbReference type="SAM" id="MobiDB-lite"/>
    </source>
</evidence>
<accession>A0A8H6RKZ7</accession>
<feature type="compositionally biased region" description="Polar residues" evidence="1">
    <location>
        <begin position="445"/>
        <end position="455"/>
    </location>
</feature>
<feature type="compositionally biased region" description="Basic and acidic residues" evidence="1">
    <location>
        <begin position="141"/>
        <end position="152"/>
    </location>
</feature>
<feature type="region of interest" description="Disordered" evidence="1">
    <location>
        <begin position="132"/>
        <end position="153"/>
    </location>
</feature>